<dbReference type="KEGG" id="blac:94348235"/>
<evidence type="ECO:0000313" key="2">
    <source>
        <dbReference type="EMBL" id="TDH68308.1"/>
    </source>
</evidence>
<protein>
    <submittedName>
        <fullName evidence="2">Uncharacterized protein</fullName>
    </submittedName>
</protein>
<comment type="caution">
    <text evidence="2">The sequence shown here is derived from an EMBL/GenBank/DDBJ whole genome shotgun (WGS) entry which is preliminary data.</text>
</comment>
<organism evidence="2 3">
    <name type="scientific">Bremia lactucae</name>
    <name type="common">Lettuce downy mildew</name>
    <dbReference type="NCBI Taxonomy" id="4779"/>
    <lineage>
        <taxon>Eukaryota</taxon>
        <taxon>Sar</taxon>
        <taxon>Stramenopiles</taxon>
        <taxon>Oomycota</taxon>
        <taxon>Peronosporomycetes</taxon>
        <taxon>Peronosporales</taxon>
        <taxon>Peronosporaceae</taxon>
        <taxon>Bremia</taxon>
    </lineage>
</organism>
<evidence type="ECO:0000256" key="1">
    <source>
        <dbReference type="SAM" id="MobiDB-lite"/>
    </source>
</evidence>
<reference evidence="2 3" key="1">
    <citation type="journal article" date="2021" name="Genome Biol.">
        <title>AFLAP: assembly-free linkage analysis pipeline using k-mers from genome sequencing data.</title>
        <authorList>
            <person name="Fletcher K."/>
            <person name="Zhang L."/>
            <person name="Gil J."/>
            <person name="Han R."/>
            <person name="Cavanaugh K."/>
            <person name="Michelmore R."/>
        </authorList>
    </citation>
    <scope>NUCLEOTIDE SEQUENCE [LARGE SCALE GENOMIC DNA]</scope>
    <source>
        <strain evidence="2 3">SF5</strain>
    </source>
</reference>
<keyword evidence="3" id="KW-1185">Reference proteome</keyword>
<accession>A0A976IDH8</accession>
<dbReference type="AlphaFoldDB" id="A0A976IDH8"/>
<dbReference type="Proteomes" id="UP000294530">
    <property type="component" value="Unassembled WGS sequence"/>
</dbReference>
<sequence>MPLLLRSTAPSPSIDELVFTSSAAPLSSQSSQRFSSSAMPTLPRCPTHGRLSLSLRRRRSTVGTETEFSTCLDDAGNVSKDLPIQRSSHQGKLRDCASGVPGTKYTEDFRDSKLSHCTQLDEDHASSDGSYLTEAERASNFLSCSCSCIDIDANDFAVTSSSVIIEDRQLAVVDRELRNLRKTLVRKLYSRLTKISGFGRKMSITKPAS</sequence>
<feature type="region of interest" description="Disordered" evidence="1">
    <location>
        <begin position="29"/>
        <end position="48"/>
    </location>
</feature>
<dbReference type="RefSeq" id="XP_067817807.1">
    <property type="nucleotide sequence ID" value="XM_067962564.1"/>
</dbReference>
<evidence type="ECO:0000313" key="3">
    <source>
        <dbReference type="Proteomes" id="UP000294530"/>
    </source>
</evidence>
<gene>
    <name evidence="2" type="ORF">CCR75_004478</name>
</gene>
<dbReference type="OrthoDB" id="106937at2759"/>
<dbReference type="EMBL" id="SHOA02000003">
    <property type="protein sequence ID" value="TDH68308.1"/>
    <property type="molecule type" value="Genomic_DNA"/>
</dbReference>
<name>A0A976IDH8_BRELC</name>
<proteinExistence type="predicted"/>
<dbReference type="GeneID" id="94348235"/>